<gene>
    <name evidence="11" type="ORF">G3A44_18560</name>
</gene>
<proteinExistence type="inferred from homology"/>
<evidence type="ECO:0000256" key="9">
    <source>
        <dbReference type="RuleBase" id="RU003942"/>
    </source>
</evidence>
<evidence type="ECO:0000256" key="4">
    <source>
        <dbReference type="ARBA" id="ARBA00022692"/>
    </source>
</evidence>
<evidence type="ECO:0000256" key="8">
    <source>
        <dbReference type="ARBA" id="ARBA00039168"/>
    </source>
</evidence>
<evidence type="ECO:0000256" key="10">
    <source>
        <dbReference type="SAM" id="Phobius"/>
    </source>
</evidence>
<evidence type="ECO:0000256" key="3">
    <source>
        <dbReference type="ARBA" id="ARBA00022475"/>
    </source>
</evidence>
<keyword evidence="2" id="KW-0813">Transport</keyword>
<dbReference type="PANTHER" id="PTHR30561">
    <property type="entry name" value="SMR FAMILY PROTON-DEPENDENT DRUG EFFLUX TRANSPORTER SUGE"/>
    <property type="match status" value="1"/>
</dbReference>
<dbReference type="Gene3D" id="1.10.3730.20">
    <property type="match status" value="1"/>
</dbReference>
<keyword evidence="4 9" id="KW-0812">Transmembrane</keyword>
<comment type="caution">
    <text evidence="11">The sequence shown here is derived from an EMBL/GenBank/DDBJ whole genome shotgun (WGS) entry which is preliminary data.</text>
</comment>
<evidence type="ECO:0000256" key="7">
    <source>
        <dbReference type="ARBA" id="ARBA00038151"/>
    </source>
</evidence>
<dbReference type="InterPro" id="IPR037185">
    <property type="entry name" value="EmrE-like"/>
</dbReference>
<evidence type="ECO:0000256" key="1">
    <source>
        <dbReference type="ARBA" id="ARBA00004651"/>
    </source>
</evidence>
<dbReference type="GO" id="GO:0005886">
    <property type="term" value="C:plasma membrane"/>
    <property type="evidence" value="ECO:0007669"/>
    <property type="project" value="UniProtKB-SubCell"/>
</dbReference>
<comment type="similarity">
    <text evidence="7">Belongs to the drug/metabolite transporter (DMT) superfamily. Small multidrug resistance (SMR) (TC 2.A.7.1) family. Gdx/SugE subfamily.</text>
</comment>
<dbReference type="FunFam" id="1.10.3730.20:FF:000001">
    <property type="entry name" value="Quaternary ammonium compound resistance transporter SugE"/>
    <property type="match status" value="1"/>
</dbReference>
<name>A0A7C9TL34_9BURK</name>
<evidence type="ECO:0000313" key="12">
    <source>
        <dbReference type="Proteomes" id="UP000484255"/>
    </source>
</evidence>
<dbReference type="GO" id="GO:0022857">
    <property type="term" value="F:transmembrane transporter activity"/>
    <property type="evidence" value="ECO:0007669"/>
    <property type="project" value="InterPro"/>
</dbReference>
<evidence type="ECO:0000256" key="5">
    <source>
        <dbReference type="ARBA" id="ARBA00022989"/>
    </source>
</evidence>
<keyword evidence="3" id="KW-1003">Cell membrane</keyword>
<dbReference type="InterPro" id="IPR045324">
    <property type="entry name" value="Small_multidrug_res"/>
</dbReference>
<dbReference type="Proteomes" id="UP000484255">
    <property type="component" value="Unassembled WGS sequence"/>
</dbReference>
<keyword evidence="6 10" id="KW-0472">Membrane</keyword>
<reference evidence="11 12" key="1">
    <citation type="submission" date="2020-02" db="EMBL/GenBank/DDBJ databases">
        <title>Ideonella bacterium strain TBM-1.</title>
        <authorList>
            <person name="Chen W.-M."/>
        </authorList>
    </citation>
    <scope>NUCLEOTIDE SEQUENCE [LARGE SCALE GENOMIC DNA]</scope>
    <source>
        <strain evidence="11 12">TBM-1</strain>
    </source>
</reference>
<sequence length="105" mass="10712">MSWLFLALAGVAEIGWPVGLKLAQTPAGRWPGTALALACLGVSGWLLWKAQQHIPLGTAYAVWTGIGAAGTFVVGVLVFGDALTPLRALGVGLIVAGVVALKLAH</sequence>
<dbReference type="InterPro" id="IPR000390">
    <property type="entry name" value="Small_drug/metabolite_transptr"/>
</dbReference>
<keyword evidence="5 10" id="KW-1133">Transmembrane helix</keyword>
<protein>
    <recommendedName>
        <fullName evidence="8">Guanidinium exporter</fullName>
    </recommendedName>
</protein>
<keyword evidence="12" id="KW-1185">Reference proteome</keyword>
<dbReference type="SUPFAM" id="SSF103481">
    <property type="entry name" value="Multidrug resistance efflux transporter EmrE"/>
    <property type="match status" value="1"/>
</dbReference>
<dbReference type="Pfam" id="PF00893">
    <property type="entry name" value="Multi_Drug_Res"/>
    <property type="match status" value="1"/>
</dbReference>
<dbReference type="GO" id="GO:1990961">
    <property type="term" value="P:xenobiotic detoxification by transmembrane export across the plasma membrane"/>
    <property type="evidence" value="ECO:0007669"/>
    <property type="project" value="UniProtKB-ARBA"/>
</dbReference>
<accession>A0A7C9TL34</accession>
<feature type="transmembrane region" description="Helical" evidence="10">
    <location>
        <begin position="60"/>
        <end position="80"/>
    </location>
</feature>
<evidence type="ECO:0000256" key="6">
    <source>
        <dbReference type="ARBA" id="ARBA00023136"/>
    </source>
</evidence>
<dbReference type="AlphaFoldDB" id="A0A7C9TL34"/>
<comment type="subcellular location">
    <subcellularLocation>
        <location evidence="1 9">Cell membrane</location>
        <topology evidence="1 9">Multi-pass membrane protein</topology>
    </subcellularLocation>
</comment>
<organism evidence="11 12">
    <name type="scientific">Ideonella livida</name>
    <dbReference type="NCBI Taxonomy" id="2707176"/>
    <lineage>
        <taxon>Bacteria</taxon>
        <taxon>Pseudomonadati</taxon>
        <taxon>Pseudomonadota</taxon>
        <taxon>Betaproteobacteria</taxon>
        <taxon>Burkholderiales</taxon>
        <taxon>Sphaerotilaceae</taxon>
        <taxon>Ideonella</taxon>
    </lineage>
</organism>
<dbReference type="PANTHER" id="PTHR30561:SF0">
    <property type="entry name" value="GUANIDINIUM EXPORTER"/>
    <property type="match status" value="1"/>
</dbReference>
<evidence type="ECO:0000256" key="2">
    <source>
        <dbReference type="ARBA" id="ARBA00022448"/>
    </source>
</evidence>
<evidence type="ECO:0000313" key="11">
    <source>
        <dbReference type="EMBL" id="NDY93200.1"/>
    </source>
</evidence>
<dbReference type="EMBL" id="JAAGOH010000030">
    <property type="protein sequence ID" value="NDY93200.1"/>
    <property type="molecule type" value="Genomic_DNA"/>
</dbReference>
<feature type="transmembrane region" description="Helical" evidence="10">
    <location>
        <begin position="27"/>
        <end position="48"/>
    </location>
</feature>
<feature type="transmembrane region" description="Helical" evidence="10">
    <location>
        <begin position="86"/>
        <end position="104"/>
    </location>
</feature>